<dbReference type="GO" id="GO:0006935">
    <property type="term" value="P:chemotaxis"/>
    <property type="evidence" value="ECO:0007669"/>
    <property type="project" value="UniProtKB-KW"/>
</dbReference>
<evidence type="ECO:0000256" key="5">
    <source>
        <dbReference type="ARBA" id="ARBA00022500"/>
    </source>
</evidence>
<evidence type="ECO:0000256" key="7">
    <source>
        <dbReference type="ARBA" id="ARBA00022779"/>
    </source>
</evidence>
<dbReference type="GO" id="GO:0005886">
    <property type="term" value="C:plasma membrane"/>
    <property type="evidence" value="ECO:0007669"/>
    <property type="project" value="UniProtKB-SubCell"/>
</dbReference>
<reference evidence="11 12" key="1">
    <citation type="submission" date="2019-08" db="EMBL/GenBank/DDBJ databases">
        <title>In-depth cultivation of the pig gut microbiome towards novel bacterial diversity and tailored functional studies.</title>
        <authorList>
            <person name="Wylensek D."/>
            <person name="Hitch T.C.A."/>
            <person name="Clavel T."/>
        </authorList>
    </citation>
    <scope>NUCLEOTIDE SEQUENCE [LARGE SCALE GENOMIC DNA]</scope>
    <source>
        <strain evidence="11 12">Med78-601-WT-4W-RMD-3</strain>
    </source>
</reference>
<protein>
    <recommendedName>
        <fullName evidence="10">Flagellar protein FliL</fullName>
    </recommendedName>
</protein>
<dbReference type="PANTHER" id="PTHR35091">
    <property type="entry name" value="FLAGELLAR PROTEIN FLIL"/>
    <property type="match status" value="1"/>
</dbReference>
<evidence type="ECO:0000256" key="3">
    <source>
        <dbReference type="ARBA" id="ARBA00008281"/>
    </source>
</evidence>
<comment type="similarity">
    <text evidence="3 10">Belongs to the FliL family.</text>
</comment>
<keyword evidence="11" id="KW-0282">Flagellum</keyword>
<evidence type="ECO:0000256" key="10">
    <source>
        <dbReference type="RuleBase" id="RU364125"/>
    </source>
</evidence>
<sequence length="140" mass="16191">MDTKKIILIVVIVVLLLFAIAGFALGFSSYKNNGDKNKNKDAEKNYITLEEMYCNIKDSKKIVKIKATIEINNKNTYEELEGKQFLMRNEINKIIRSKEENELQGKEGQIALQNEIKENLIKLFNNESITNVFFNDLIIQ</sequence>
<evidence type="ECO:0000256" key="6">
    <source>
        <dbReference type="ARBA" id="ARBA00022692"/>
    </source>
</evidence>
<keyword evidence="11" id="KW-0966">Cell projection</keyword>
<dbReference type="AlphaFoldDB" id="A0A844FG53"/>
<dbReference type="RefSeq" id="WP_154483672.1">
    <property type="nucleotide sequence ID" value="NZ_JAHLOA010000004.1"/>
</dbReference>
<dbReference type="OrthoDB" id="166089at2"/>
<evidence type="ECO:0000313" key="12">
    <source>
        <dbReference type="Proteomes" id="UP000462760"/>
    </source>
</evidence>
<keyword evidence="8 10" id="KW-1133">Transmembrane helix</keyword>
<proteinExistence type="inferred from homology"/>
<keyword evidence="6 10" id="KW-0812">Transmembrane</keyword>
<dbReference type="GO" id="GO:0071978">
    <property type="term" value="P:bacterial-type flagellum-dependent swarming motility"/>
    <property type="evidence" value="ECO:0007669"/>
    <property type="project" value="TreeGrafter"/>
</dbReference>
<keyword evidence="4 10" id="KW-1003">Cell membrane</keyword>
<dbReference type="Proteomes" id="UP000462760">
    <property type="component" value="Unassembled WGS sequence"/>
</dbReference>
<gene>
    <name evidence="11" type="ORF">FYJ27_04515</name>
</gene>
<dbReference type="Pfam" id="PF03748">
    <property type="entry name" value="FliL"/>
    <property type="match status" value="1"/>
</dbReference>
<comment type="subcellular location">
    <subcellularLocation>
        <location evidence="2">Cell membrane</location>
        <topology evidence="2">Single-pass membrane protein</topology>
    </subcellularLocation>
</comment>
<dbReference type="PANTHER" id="PTHR35091:SF2">
    <property type="entry name" value="FLAGELLAR PROTEIN FLIL"/>
    <property type="match status" value="1"/>
</dbReference>
<comment type="caution">
    <text evidence="11">The sequence shown here is derived from an EMBL/GenBank/DDBJ whole genome shotgun (WGS) entry which is preliminary data.</text>
</comment>
<name>A0A844FG53_9FIRM</name>
<feature type="transmembrane region" description="Helical" evidence="10">
    <location>
        <begin position="6"/>
        <end position="30"/>
    </location>
</feature>
<dbReference type="GO" id="GO:0009425">
    <property type="term" value="C:bacterial-type flagellum basal body"/>
    <property type="evidence" value="ECO:0007669"/>
    <property type="project" value="InterPro"/>
</dbReference>
<evidence type="ECO:0000256" key="4">
    <source>
        <dbReference type="ARBA" id="ARBA00022475"/>
    </source>
</evidence>
<keyword evidence="7 10" id="KW-0283">Flagellar rotation</keyword>
<evidence type="ECO:0000256" key="9">
    <source>
        <dbReference type="ARBA" id="ARBA00023136"/>
    </source>
</evidence>
<evidence type="ECO:0000256" key="2">
    <source>
        <dbReference type="ARBA" id="ARBA00004162"/>
    </source>
</evidence>
<dbReference type="EMBL" id="VULR01000004">
    <property type="protein sequence ID" value="MSS42997.1"/>
    <property type="molecule type" value="Genomic_DNA"/>
</dbReference>
<comment type="function">
    <text evidence="1 10">Controls the rotational direction of flagella during chemotaxis.</text>
</comment>
<keyword evidence="5 10" id="KW-0145">Chemotaxis</keyword>
<evidence type="ECO:0000313" key="11">
    <source>
        <dbReference type="EMBL" id="MSS42997.1"/>
    </source>
</evidence>
<evidence type="ECO:0000256" key="8">
    <source>
        <dbReference type="ARBA" id="ARBA00022989"/>
    </source>
</evidence>
<organism evidence="11 12">
    <name type="scientific">Anaerosalibacter bizertensis</name>
    <dbReference type="NCBI Taxonomy" id="932217"/>
    <lineage>
        <taxon>Bacteria</taxon>
        <taxon>Bacillati</taxon>
        <taxon>Bacillota</taxon>
        <taxon>Tissierellia</taxon>
        <taxon>Tissierellales</taxon>
        <taxon>Sporanaerobacteraceae</taxon>
        <taxon>Anaerosalibacter</taxon>
    </lineage>
</organism>
<accession>A0A844FG53</accession>
<keyword evidence="9 10" id="KW-0472">Membrane</keyword>
<keyword evidence="11" id="KW-0969">Cilium</keyword>
<dbReference type="InterPro" id="IPR005503">
    <property type="entry name" value="FliL"/>
</dbReference>
<evidence type="ECO:0000256" key="1">
    <source>
        <dbReference type="ARBA" id="ARBA00002254"/>
    </source>
</evidence>